<dbReference type="PROSITE" id="PS51186">
    <property type="entry name" value="GNAT"/>
    <property type="match status" value="1"/>
</dbReference>
<dbReference type="RefSeq" id="WP_090849841.1">
    <property type="nucleotide sequence ID" value="NZ_FNJU01000001.1"/>
</dbReference>
<dbReference type="InterPro" id="IPR000182">
    <property type="entry name" value="GNAT_dom"/>
</dbReference>
<dbReference type="PANTHER" id="PTHR42778">
    <property type="entry name" value="2-AMINOETHYLPHOSPHONATE--PYRUVATE TRANSAMINASE"/>
    <property type="match status" value="1"/>
</dbReference>
<evidence type="ECO:0000313" key="6">
    <source>
        <dbReference type="EMBL" id="SDP14081.1"/>
    </source>
</evidence>
<dbReference type="GO" id="GO:0016747">
    <property type="term" value="F:acyltransferase activity, transferring groups other than amino-acyl groups"/>
    <property type="evidence" value="ECO:0007669"/>
    <property type="project" value="InterPro"/>
</dbReference>
<keyword evidence="2 6" id="KW-0032">Aminotransferase</keyword>
<dbReference type="EMBL" id="FNJU01000001">
    <property type="protein sequence ID" value="SDP14081.1"/>
    <property type="molecule type" value="Genomic_DNA"/>
</dbReference>
<dbReference type="Gene3D" id="3.40.630.30">
    <property type="match status" value="1"/>
</dbReference>
<evidence type="ECO:0000256" key="3">
    <source>
        <dbReference type="ARBA" id="ARBA00022679"/>
    </source>
</evidence>
<sequence>MGLIFKVARTEHELDQIHRLNYATFVEEIPQHSSSESKLLIDKYHTENTYLICMKDDQLVGMLAVRDQRPFSIDQKIGRVEEQLPVKSTCPCEIRLLTVKKEHRNGRIFLGLSQLLANYCLRNGYDVGVISGTTRQIKLYEQIGFIPFHHLVGTESAMYQPMYMTREIFEKGILKRLGTKVYSFLPGPTEIEDRVKKAFPVSHRSQKFRTVLANVQMKLSKMMNAEYSQVLLGSGSLANDVIVNQMRKEGKGLILVNGEFGQRLVIHAERAGVDFVALEWIWGESYVEDDILKVLERYDIKWVWMVHCETSTGMLNSLEFVKGICKGNELKLCVDCISSIGSVPISLEDVFLASGVSGKAIGAYTGLSFVFHHHQVDIDMSIPGYLDLGHYFQNESVPYSHSSNLIDALLMALELIETTKHFERIKEQYDFIRSALKENDIPILTDERSSSPTILTIPLPVHIPSKYIGDDMSIHGYLIHYESGYLNKQNWIQISPIGYVSKKTTEEMIKRLLALRTYYERSHSEVIEKRKLTCLK</sequence>
<evidence type="ECO:0000256" key="4">
    <source>
        <dbReference type="ARBA" id="ARBA00022898"/>
    </source>
</evidence>
<dbReference type="STRING" id="930152.SAMN05216565_101667"/>
<reference evidence="7" key="1">
    <citation type="submission" date="2016-10" db="EMBL/GenBank/DDBJ databases">
        <authorList>
            <person name="Varghese N."/>
            <person name="Submissions S."/>
        </authorList>
    </citation>
    <scope>NUCLEOTIDE SEQUENCE [LARGE SCALE GENOMIC DNA]</scope>
    <source>
        <strain evidence="7">IBRC-M10078</strain>
    </source>
</reference>
<dbReference type="SUPFAM" id="SSF53383">
    <property type="entry name" value="PLP-dependent transferases"/>
    <property type="match status" value="1"/>
</dbReference>
<dbReference type="AlphaFoldDB" id="A0A1H0Q9N7"/>
<organism evidence="6 7">
    <name type="scientific">Litchfieldia salsa</name>
    <dbReference type="NCBI Taxonomy" id="930152"/>
    <lineage>
        <taxon>Bacteria</taxon>
        <taxon>Bacillati</taxon>
        <taxon>Bacillota</taxon>
        <taxon>Bacilli</taxon>
        <taxon>Bacillales</taxon>
        <taxon>Bacillaceae</taxon>
        <taxon>Litchfieldia</taxon>
    </lineage>
</organism>
<evidence type="ECO:0000259" key="5">
    <source>
        <dbReference type="PROSITE" id="PS51186"/>
    </source>
</evidence>
<dbReference type="Pfam" id="PF21926">
    <property type="entry name" value="FeeM"/>
    <property type="match status" value="1"/>
</dbReference>
<feature type="domain" description="N-acetyltransferase" evidence="5">
    <location>
        <begin position="3"/>
        <end position="163"/>
    </location>
</feature>
<dbReference type="SUPFAM" id="SSF55729">
    <property type="entry name" value="Acyl-CoA N-acyltransferases (Nat)"/>
    <property type="match status" value="1"/>
</dbReference>
<dbReference type="OrthoDB" id="389074at2"/>
<dbReference type="GO" id="GO:0008483">
    <property type="term" value="F:transaminase activity"/>
    <property type="evidence" value="ECO:0007669"/>
    <property type="project" value="UniProtKB-KW"/>
</dbReference>
<name>A0A1H0Q9N7_9BACI</name>
<comment type="cofactor">
    <cofactor evidence="1">
        <name>pyridoxal 5'-phosphate</name>
        <dbReference type="ChEBI" id="CHEBI:597326"/>
    </cofactor>
</comment>
<keyword evidence="3 6" id="KW-0808">Transferase</keyword>
<dbReference type="InterPro" id="IPR015422">
    <property type="entry name" value="PyrdxlP-dep_Trfase_small"/>
</dbReference>
<dbReference type="PANTHER" id="PTHR42778:SF1">
    <property type="entry name" value="2-AMINOETHYLPHOSPHONATE--PYRUVATE TRANSAMINASE"/>
    <property type="match status" value="1"/>
</dbReference>
<evidence type="ECO:0000256" key="2">
    <source>
        <dbReference type="ARBA" id="ARBA00022576"/>
    </source>
</evidence>
<proteinExistence type="predicted"/>
<evidence type="ECO:0000256" key="1">
    <source>
        <dbReference type="ARBA" id="ARBA00001933"/>
    </source>
</evidence>
<gene>
    <name evidence="6" type="ORF">SAMN05216565_101667</name>
</gene>
<dbReference type="Proteomes" id="UP000199159">
    <property type="component" value="Unassembled WGS sequence"/>
</dbReference>
<dbReference type="InterPro" id="IPR054597">
    <property type="entry name" value="FeeM_cat"/>
</dbReference>
<dbReference type="InterPro" id="IPR015424">
    <property type="entry name" value="PyrdxlP-dep_Trfase"/>
</dbReference>
<dbReference type="Gene3D" id="3.40.640.10">
    <property type="entry name" value="Type I PLP-dependent aspartate aminotransferase-like (Major domain)"/>
    <property type="match status" value="1"/>
</dbReference>
<dbReference type="Pfam" id="PF00266">
    <property type="entry name" value="Aminotran_5"/>
    <property type="match status" value="1"/>
</dbReference>
<evidence type="ECO:0000313" key="7">
    <source>
        <dbReference type="Proteomes" id="UP000199159"/>
    </source>
</evidence>
<dbReference type="InterPro" id="IPR016181">
    <property type="entry name" value="Acyl_CoA_acyltransferase"/>
</dbReference>
<dbReference type="InterPro" id="IPR015421">
    <property type="entry name" value="PyrdxlP-dep_Trfase_major"/>
</dbReference>
<keyword evidence="4" id="KW-0663">Pyridoxal phosphate</keyword>
<accession>A0A1H0Q9N7</accession>
<keyword evidence="7" id="KW-1185">Reference proteome</keyword>
<protein>
    <submittedName>
        <fullName evidence="6">Aspartate aminotransferase</fullName>
    </submittedName>
</protein>
<dbReference type="Gene3D" id="3.90.1150.10">
    <property type="entry name" value="Aspartate Aminotransferase, domain 1"/>
    <property type="match status" value="1"/>
</dbReference>
<dbReference type="InterPro" id="IPR000192">
    <property type="entry name" value="Aminotrans_V_dom"/>
</dbReference>